<evidence type="ECO:0000313" key="2">
    <source>
        <dbReference type="EMBL" id="MDJ1136588.1"/>
    </source>
</evidence>
<name>A0ABT7A7H5_9ACTN</name>
<accession>A0ABT7A7H5</accession>
<dbReference type="InterPro" id="IPR022506">
    <property type="entry name" value="Metallophosphoesterase_PPA1498"/>
</dbReference>
<dbReference type="Proteomes" id="UP001214441">
    <property type="component" value="Unassembled WGS sequence"/>
</dbReference>
<dbReference type="InterPro" id="IPR029052">
    <property type="entry name" value="Metallo-depent_PP-like"/>
</dbReference>
<dbReference type="SUPFAM" id="SSF56300">
    <property type="entry name" value="Metallo-dependent phosphatases"/>
    <property type="match status" value="1"/>
</dbReference>
<keyword evidence="3" id="KW-1185">Reference proteome</keyword>
<feature type="region of interest" description="Disordered" evidence="1">
    <location>
        <begin position="1"/>
        <end position="58"/>
    </location>
</feature>
<dbReference type="EMBL" id="JANCPR020000043">
    <property type="protein sequence ID" value="MDJ1136588.1"/>
    <property type="molecule type" value="Genomic_DNA"/>
</dbReference>
<evidence type="ECO:0000313" key="3">
    <source>
        <dbReference type="Proteomes" id="UP001214441"/>
    </source>
</evidence>
<feature type="compositionally biased region" description="Low complexity" evidence="1">
    <location>
        <begin position="12"/>
        <end position="30"/>
    </location>
</feature>
<comment type="caution">
    <text evidence="2">The sequence shown here is derived from an EMBL/GenBank/DDBJ whole genome shotgun (WGS) entry which is preliminary data.</text>
</comment>
<dbReference type="PANTHER" id="PTHR43143:SF1">
    <property type="entry name" value="SERINE_THREONINE-PROTEIN PHOSPHATASE CPPED1"/>
    <property type="match status" value="1"/>
</dbReference>
<dbReference type="InterPro" id="IPR006311">
    <property type="entry name" value="TAT_signal"/>
</dbReference>
<feature type="region of interest" description="Disordered" evidence="1">
    <location>
        <begin position="93"/>
        <end position="112"/>
    </location>
</feature>
<dbReference type="InterPro" id="IPR051918">
    <property type="entry name" value="STPP_CPPED1"/>
</dbReference>
<dbReference type="Gene3D" id="3.60.21.10">
    <property type="match status" value="1"/>
</dbReference>
<dbReference type="PROSITE" id="PS51318">
    <property type="entry name" value="TAT"/>
    <property type="match status" value="1"/>
</dbReference>
<proteinExistence type="predicted"/>
<gene>
    <name evidence="2" type="ORF">NMN56_032505</name>
</gene>
<reference evidence="2 3" key="1">
    <citation type="submission" date="2023-05" db="EMBL/GenBank/DDBJ databases">
        <title>Streptantibioticus silvisoli sp. nov., acidotolerant actinomycetes 1 from pine litter.</title>
        <authorList>
            <person name="Swiecimska M."/>
            <person name="Golinska P."/>
            <person name="Sangal V."/>
            <person name="Wachnowicz B."/>
            <person name="Goodfellow M."/>
        </authorList>
    </citation>
    <scope>NUCLEOTIDE SEQUENCE [LARGE SCALE GENOMIC DNA]</scope>
    <source>
        <strain evidence="2 3">DSM 42109</strain>
    </source>
</reference>
<dbReference type="PANTHER" id="PTHR43143">
    <property type="entry name" value="METALLOPHOSPHOESTERASE, CALCINEURIN SUPERFAMILY"/>
    <property type="match status" value="1"/>
</dbReference>
<evidence type="ECO:0000256" key="1">
    <source>
        <dbReference type="SAM" id="MobiDB-lite"/>
    </source>
</evidence>
<sequence>MSRSCRSLFPDSPASPTSPEGSPEGSLEAPADSTAEPGAESTAGESAAPPPPGRTWYGRRRMLGLAGTAGAAAAFGLVGAPRSAPARERVRARTPRVAAHGPATVGPPDSGTTLTQVATPSGDGPYRRLVTGPGWARVVRTELADAGRHRAGRRVPLAAFVQFTDMHLVDVQHPLRYEYLRAQTSSAWRPQEALSVAGAVSLVERVNALAGGPATGAPLACVVTTGDNTDNNSRAELDWFLRVMSGGRITPNTGDPRLYEGVQDSGMADYWQPDSDLRDTDKAVGFPRMEGYLRAATSRVTSPGLALPWYVTIGNHDLLPGGCFAAGSSGGFFADFATGGKKLMRLPEAAGARLWHAVQKGLDPRGVRFEELLRTQRRHMREVTPDAARAPFTAREYVRALSDPAVRGRGPTGHGYTEEHADSGAADRLYYAFRISDEVRGFSLDSTRRDGHYVGRIGDAQLDWLEDQLRREKDTYAIVFSHHTSTTTPEGGARLLELLDRTPHAVAWVNGHSHRNRVTPHGTFWEISTASHIDFPQLARAVELVDNKDGTLSLFTTLLESAAPHATDFTDLSQTGLAALYRELAFNAPGAREDLAGGSADRNTELLLRKP</sequence>
<organism evidence="2 3">
    <name type="scientific">Streptomyces iconiensis</name>
    <dbReference type="NCBI Taxonomy" id="1384038"/>
    <lineage>
        <taxon>Bacteria</taxon>
        <taxon>Bacillati</taxon>
        <taxon>Actinomycetota</taxon>
        <taxon>Actinomycetes</taxon>
        <taxon>Kitasatosporales</taxon>
        <taxon>Streptomycetaceae</taxon>
        <taxon>Streptomyces</taxon>
    </lineage>
</organism>
<dbReference type="NCBIfam" id="TIGR03767">
    <property type="entry name" value="P_acnes_RR"/>
    <property type="match status" value="1"/>
</dbReference>
<protein>
    <submittedName>
        <fullName evidence="2">TIGR03767 family metallophosphoesterase</fullName>
    </submittedName>
</protein>